<protein>
    <submittedName>
        <fullName evidence="1">Uncharacterized protein</fullName>
    </submittedName>
</protein>
<dbReference type="EMBL" id="AXCN02000934">
    <property type="status" value="NOT_ANNOTATED_CDS"/>
    <property type="molecule type" value="Genomic_DNA"/>
</dbReference>
<sequence>MGRPTANGYNNFYQQPNAIAPTASESQNVAVYSGNANYYGVPGYEDHRYTTRFCAIIRGDYICTDNDDNDTAS</sequence>
<reference evidence="1" key="2">
    <citation type="submission" date="2020-05" db="UniProtKB">
        <authorList>
            <consortium name="EnsemblMetazoa"/>
        </authorList>
    </citation>
    <scope>IDENTIFICATION</scope>
    <source>
        <strain evidence="1">FAR1</strain>
    </source>
</reference>
<dbReference type="VEuPathDB" id="VectorBase:AFAF004046"/>
<evidence type="ECO:0000313" key="2">
    <source>
        <dbReference type="Proteomes" id="UP000075886"/>
    </source>
</evidence>
<keyword evidence="2" id="KW-1185">Reference proteome</keyword>
<dbReference type="EnsemblMetazoa" id="AFAF004046-RA">
    <property type="protein sequence ID" value="AFAF004046-PA"/>
    <property type="gene ID" value="AFAF004046"/>
</dbReference>
<reference evidence="2" key="1">
    <citation type="submission" date="2014-01" db="EMBL/GenBank/DDBJ databases">
        <title>The Genome Sequence of Anopheles farauti FAR1 (V2).</title>
        <authorList>
            <consortium name="The Broad Institute Genomics Platform"/>
            <person name="Neafsey D.E."/>
            <person name="Besansky N."/>
            <person name="Howell P."/>
            <person name="Walton C."/>
            <person name="Young S.K."/>
            <person name="Zeng Q."/>
            <person name="Gargeya S."/>
            <person name="Fitzgerald M."/>
            <person name="Haas B."/>
            <person name="Abouelleil A."/>
            <person name="Allen A.W."/>
            <person name="Alvarado L."/>
            <person name="Arachchi H.M."/>
            <person name="Berlin A.M."/>
            <person name="Chapman S.B."/>
            <person name="Gainer-Dewar J."/>
            <person name="Goldberg J."/>
            <person name="Griggs A."/>
            <person name="Gujja S."/>
            <person name="Hansen M."/>
            <person name="Howarth C."/>
            <person name="Imamovic A."/>
            <person name="Ireland A."/>
            <person name="Larimer J."/>
            <person name="McCowan C."/>
            <person name="Murphy C."/>
            <person name="Pearson M."/>
            <person name="Poon T.W."/>
            <person name="Priest M."/>
            <person name="Roberts A."/>
            <person name="Saif S."/>
            <person name="Shea T."/>
            <person name="Sisk P."/>
            <person name="Sykes S."/>
            <person name="Wortman J."/>
            <person name="Nusbaum C."/>
            <person name="Birren B."/>
        </authorList>
    </citation>
    <scope>NUCLEOTIDE SEQUENCE [LARGE SCALE GENOMIC DNA]</scope>
    <source>
        <strain evidence="2">FAR1</strain>
    </source>
</reference>
<dbReference type="Proteomes" id="UP000075886">
    <property type="component" value="Unassembled WGS sequence"/>
</dbReference>
<organism evidence="1 2">
    <name type="scientific">Anopheles farauti</name>
    <dbReference type="NCBI Taxonomy" id="69004"/>
    <lineage>
        <taxon>Eukaryota</taxon>
        <taxon>Metazoa</taxon>
        <taxon>Ecdysozoa</taxon>
        <taxon>Arthropoda</taxon>
        <taxon>Hexapoda</taxon>
        <taxon>Insecta</taxon>
        <taxon>Pterygota</taxon>
        <taxon>Neoptera</taxon>
        <taxon>Endopterygota</taxon>
        <taxon>Diptera</taxon>
        <taxon>Nematocera</taxon>
        <taxon>Culicoidea</taxon>
        <taxon>Culicidae</taxon>
        <taxon>Anophelinae</taxon>
        <taxon>Anopheles</taxon>
    </lineage>
</organism>
<accession>A0A182Q6J2</accession>
<dbReference type="AlphaFoldDB" id="A0A182Q6J2"/>
<proteinExistence type="predicted"/>
<evidence type="ECO:0000313" key="1">
    <source>
        <dbReference type="EnsemblMetazoa" id="AFAF004046-PA"/>
    </source>
</evidence>
<name>A0A182Q6J2_9DIPT</name>